<evidence type="ECO:0000256" key="1">
    <source>
        <dbReference type="ARBA" id="ARBA00022729"/>
    </source>
</evidence>
<feature type="chain" id="PRO_5002219239" evidence="4">
    <location>
        <begin position="31"/>
        <end position="309"/>
    </location>
</feature>
<reference evidence="6" key="1">
    <citation type="submission" date="2015-02" db="EMBL/GenBank/DDBJ databases">
        <title>A transcriptome of Wollemia nobilis - a relic of Gondwana.</title>
        <authorList>
            <person name="Chia J.Y."/>
            <person name="Leong Y.S."/>
            <person name="Abdul Karim S."/>
            <person name="Wan Azmi N."/>
            <person name="Hercus R."/>
            <person name="Croft L."/>
        </authorList>
    </citation>
    <scope>NUCLEOTIDE SEQUENCE</scope>
    <source>
        <strain evidence="6">MaeBrown</strain>
        <tissue evidence="6">Leaf</tissue>
    </source>
</reference>
<feature type="signal peptide" evidence="4">
    <location>
        <begin position="1"/>
        <end position="30"/>
    </location>
</feature>
<proteinExistence type="predicted"/>
<feature type="transmembrane region" description="Helical" evidence="3">
    <location>
        <begin position="247"/>
        <end position="264"/>
    </location>
</feature>
<keyword evidence="1 4" id="KW-0732">Signal</keyword>
<dbReference type="InterPro" id="IPR053305">
    <property type="entry name" value="Folate-binding_rcpt-like"/>
</dbReference>
<dbReference type="Pfam" id="PF03024">
    <property type="entry name" value="Folate_rec"/>
    <property type="match status" value="1"/>
</dbReference>
<evidence type="ECO:0000259" key="5">
    <source>
        <dbReference type="Pfam" id="PF03024"/>
    </source>
</evidence>
<accession>A0A0C9RRJ8</accession>
<protein>
    <submittedName>
        <fullName evidence="6">TSA: Wollemia nobilis Ref_Wollemi_Transcript_18986_1431 transcribed RNA sequence</fullName>
    </submittedName>
</protein>
<evidence type="ECO:0000256" key="3">
    <source>
        <dbReference type="SAM" id="Phobius"/>
    </source>
</evidence>
<organism evidence="6">
    <name type="scientific">Wollemia nobilis</name>
    <dbReference type="NCBI Taxonomy" id="56998"/>
    <lineage>
        <taxon>Eukaryota</taxon>
        <taxon>Viridiplantae</taxon>
        <taxon>Streptophyta</taxon>
        <taxon>Embryophyta</taxon>
        <taxon>Tracheophyta</taxon>
        <taxon>Spermatophyta</taxon>
        <taxon>Pinopsida</taxon>
        <taxon>Pinidae</taxon>
        <taxon>Conifers II</taxon>
        <taxon>Araucariales</taxon>
        <taxon>Araucariaceae</taxon>
        <taxon>Wollemia</taxon>
    </lineage>
</organism>
<keyword evidence="3" id="KW-1133">Transmembrane helix</keyword>
<keyword evidence="2" id="KW-1015">Disulfide bond</keyword>
<dbReference type="AlphaFoldDB" id="A0A0C9RRJ8"/>
<feature type="domain" description="Folate receptor-like" evidence="5">
    <location>
        <begin position="57"/>
        <end position="179"/>
    </location>
</feature>
<evidence type="ECO:0000313" key="6">
    <source>
        <dbReference type="EMBL" id="JAG86119.1"/>
    </source>
</evidence>
<evidence type="ECO:0000256" key="4">
    <source>
        <dbReference type="SAM" id="SignalP"/>
    </source>
</evidence>
<evidence type="ECO:0000256" key="2">
    <source>
        <dbReference type="ARBA" id="ARBA00023157"/>
    </source>
</evidence>
<dbReference type="PANTHER" id="PTHR37390">
    <property type="entry name" value="OS02G0592500 PROTEIN"/>
    <property type="match status" value="1"/>
</dbReference>
<sequence length="309" mass="34514">MQIKKKRHSRLGFQCRIALFILCNLYSSVAVIGDANGVCISPGGRFPQFRSEGLPPRKASKGPNDLTACRIFRKRTCCTSAQTHPILISIRKLASVGEASEECLALWELLECSICDPYVGVRPGPPVICRSFCDSILQACSNAYFAVDPKTQVLSPCGSRDTLCGKGLEWASNGTEFCQLGGFSVLEPMERFIGVENTFCFDGRTSIEKINAWETTSQSKSSEKAWDSTLRQEFRRWVMQMDTSERISWAVGGLVLTAGVIYMSKRRSRSYRLKQAALHRTKNMLEVRAKQQSIMNSHTTKSNKGQKRS</sequence>
<dbReference type="PANTHER" id="PTHR37390:SF1">
    <property type="entry name" value="FOLATE-BINDING PROTEIN 1"/>
    <property type="match status" value="1"/>
</dbReference>
<dbReference type="InterPro" id="IPR018143">
    <property type="entry name" value="Folate_rcpt-like"/>
</dbReference>
<dbReference type="EMBL" id="GCHU01018863">
    <property type="protein sequence ID" value="JAG86119.1"/>
    <property type="molecule type" value="Transcribed_RNA"/>
</dbReference>
<keyword evidence="3" id="KW-0472">Membrane</keyword>
<keyword evidence="3" id="KW-0812">Transmembrane</keyword>
<name>A0A0C9RRJ8_9CONI</name>